<reference evidence="2 3" key="1">
    <citation type="submission" date="2019-01" db="EMBL/GenBank/DDBJ databases">
        <title>Sequencing of cultivated peanut Arachis hypogaea provides insights into genome evolution and oil improvement.</title>
        <authorList>
            <person name="Chen X."/>
        </authorList>
    </citation>
    <scope>NUCLEOTIDE SEQUENCE [LARGE SCALE GENOMIC DNA]</scope>
    <source>
        <strain evidence="3">cv. Fuhuasheng</strain>
        <tissue evidence="2">Leaves</tissue>
    </source>
</reference>
<gene>
    <name evidence="2" type="ORF">Ahy_B03g066622</name>
</gene>
<evidence type="ECO:0000256" key="1">
    <source>
        <dbReference type="SAM" id="MobiDB-lite"/>
    </source>
</evidence>
<dbReference type="Proteomes" id="UP000289738">
    <property type="component" value="Chromosome B03"/>
</dbReference>
<name>A0A445A4I6_ARAHY</name>
<protein>
    <submittedName>
        <fullName evidence="2">Uncharacterized protein</fullName>
    </submittedName>
</protein>
<evidence type="ECO:0000313" key="2">
    <source>
        <dbReference type="EMBL" id="RYR21329.1"/>
    </source>
</evidence>
<organism evidence="2 3">
    <name type="scientific">Arachis hypogaea</name>
    <name type="common">Peanut</name>
    <dbReference type="NCBI Taxonomy" id="3818"/>
    <lineage>
        <taxon>Eukaryota</taxon>
        <taxon>Viridiplantae</taxon>
        <taxon>Streptophyta</taxon>
        <taxon>Embryophyta</taxon>
        <taxon>Tracheophyta</taxon>
        <taxon>Spermatophyta</taxon>
        <taxon>Magnoliopsida</taxon>
        <taxon>eudicotyledons</taxon>
        <taxon>Gunneridae</taxon>
        <taxon>Pentapetalae</taxon>
        <taxon>rosids</taxon>
        <taxon>fabids</taxon>
        <taxon>Fabales</taxon>
        <taxon>Fabaceae</taxon>
        <taxon>Papilionoideae</taxon>
        <taxon>50 kb inversion clade</taxon>
        <taxon>dalbergioids sensu lato</taxon>
        <taxon>Dalbergieae</taxon>
        <taxon>Pterocarpus clade</taxon>
        <taxon>Arachis</taxon>
    </lineage>
</organism>
<evidence type="ECO:0000313" key="3">
    <source>
        <dbReference type="Proteomes" id="UP000289738"/>
    </source>
</evidence>
<comment type="caution">
    <text evidence="2">The sequence shown here is derived from an EMBL/GenBank/DDBJ whole genome shotgun (WGS) entry which is preliminary data.</text>
</comment>
<feature type="compositionally biased region" description="Basic residues" evidence="1">
    <location>
        <begin position="1"/>
        <end position="13"/>
    </location>
</feature>
<keyword evidence="3" id="KW-1185">Reference proteome</keyword>
<proteinExistence type="predicted"/>
<feature type="compositionally biased region" description="Basic and acidic residues" evidence="1">
    <location>
        <begin position="53"/>
        <end position="63"/>
    </location>
</feature>
<dbReference type="EMBL" id="SDMP01000013">
    <property type="protein sequence ID" value="RYR21329.1"/>
    <property type="molecule type" value="Genomic_DNA"/>
</dbReference>
<feature type="compositionally biased region" description="Gly residues" evidence="1">
    <location>
        <begin position="33"/>
        <end position="46"/>
    </location>
</feature>
<dbReference type="AlphaFoldDB" id="A0A445A4I6"/>
<feature type="region of interest" description="Disordered" evidence="1">
    <location>
        <begin position="1"/>
        <end position="63"/>
    </location>
</feature>
<sequence length="63" mass="6469">MAVKKGGQRRGRGKLGELEEAEEGEDLRRRGGDGGGSVAGAGGHGEGATHSLNNDHDKTNRGD</sequence>
<accession>A0A445A4I6</accession>